<reference evidence="1" key="1">
    <citation type="submission" date="2020-11" db="EMBL/GenBank/DDBJ databases">
        <authorList>
            <person name="Tran Van P."/>
        </authorList>
    </citation>
    <scope>NUCLEOTIDE SEQUENCE</scope>
</reference>
<name>A0A7R9EPX2_9NEOP</name>
<protein>
    <recommendedName>
        <fullName evidence="2">Replication factor C subunit 3</fullName>
    </recommendedName>
</protein>
<dbReference type="FunFam" id="1.20.272.10:FF:000002">
    <property type="entry name" value="Replication factor C subunit 3"/>
    <property type="match status" value="1"/>
</dbReference>
<dbReference type="EMBL" id="OD564573">
    <property type="protein sequence ID" value="CAD7439004.1"/>
    <property type="molecule type" value="Genomic_DNA"/>
</dbReference>
<accession>A0A7R9EPX2</accession>
<dbReference type="AlphaFoldDB" id="A0A7R9EPX2"/>
<evidence type="ECO:0008006" key="2">
    <source>
        <dbReference type="Google" id="ProtNLM"/>
    </source>
</evidence>
<evidence type="ECO:0000313" key="1">
    <source>
        <dbReference type="EMBL" id="CAD7439004.1"/>
    </source>
</evidence>
<organism evidence="1">
    <name type="scientific">Timema bartmani</name>
    <dbReference type="NCBI Taxonomy" id="61472"/>
    <lineage>
        <taxon>Eukaryota</taxon>
        <taxon>Metazoa</taxon>
        <taxon>Ecdysozoa</taxon>
        <taxon>Arthropoda</taxon>
        <taxon>Hexapoda</taxon>
        <taxon>Insecta</taxon>
        <taxon>Pterygota</taxon>
        <taxon>Neoptera</taxon>
        <taxon>Polyneoptera</taxon>
        <taxon>Phasmatodea</taxon>
        <taxon>Timematodea</taxon>
        <taxon>Timematoidea</taxon>
        <taxon>Timematidae</taxon>
        <taxon>Timema</taxon>
    </lineage>
</organism>
<dbReference type="GO" id="GO:0003677">
    <property type="term" value="F:DNA binding"/>
    <property type="evidence" value="ECO:0007669"/>
    <property type="project" value="InterPro"/>
</dbReference>
<dbReference type="Pfam" id="PF22534">
    <property type="entry name" value="RFC_C"/>
    <property type="match status" value="1"/>
</dbReference>
<dbReference type="InterPro" id="IPR008921">
    <property type="entry name" value="DNA_pol3_clamp-load_cplx_C"/>
</dbReference>
<sequence length="160" mass="18776">MYVLSSITHRLAPFPSNMFVLISFCKKTNVTQFCRYPFTPDQPLPEQDWLKYLRGTANIIVKEQSPQTLLQVRERLYELLTRGCPPGHIFKHLTVELVRNCCDVQLKMDVVSWAAMFDHRMQQGSKSIIHLEAFVARFMCIYKKFMEDNLVGMEDMTDMF</sequence>
<dbReference type="SUPFAM" id="SSF48019">
    <property type="entry name" value="post-AAA+ oligomerization domain-like"/>
    <property type="match status" value="1"/>
</dbReference>
<proteinExistence type="predicted"/>
<dbReference type="Gene3D" id="1.20.272.10">
    <property type="match status" value="1"/>
</dbReference>
<gene>
    <name evidence="1" type="ORF">TBIB3V08_LOCUS1585</name>
</gene>
<dbReference type="GO" id="GO:0006260">
    <property type="term" value="P:DNA replication"/>
    <property type="evidence" value="ECO:0007669"/>
    <property type="project" value="InterPro"/>
</dbReference>